<proteinExistence type="predicted"/>
<evidence type="ECO:0000313" key="2">
    <source>
        <dbReference type="Proteomes" id="UP001321760"/>
    </source>
</evidence>
<sequence>MTSQQPPSVLPETGPDDPRRILYQSYINHCNAHNFKAMEDFYTSPTININDEPWPTEKVTAQFKPLVEAFPDWKWEIRHFAIDGDYLSLHFRVTGTHLGTFQGVAPTGRKVTMTEFTLYHIVDGKFADVWELTDMEGVMKQIQ</sequence>
<dbReference type="SUPFAM" id="SSF54427">
    <property type="entry name" value="NTF2-like"/>
    <property type="match status" value="1"/>
</dbReference>
<name>A0AAV9GMN8_9PEZI</name>
<dbReference type="AlphaFoldDB" id="A0AAV9GMN8"/>
<reference evidence="1" key="2">
    <citation type="submission" date="2023-05" db="EMBL/GenBank/DDBJ databases">
        <authorList>
            <consortium name="Lawrence Berkeley National Laboratory"/>
            <person name="Steindorff A."/>
            <person name="Hensen N."/>
            <person name="Bonometti L."/>
            <person name="Westerberg I."/>
            <person name="Brannstrom I.O."/>
            <person name="Guillou S."/>
            <person name="Cros-Aarteil S."/>
            <person name="Calhoun S."/>
            <person name="Haridas S."/>
            <person name="Kuo A."/>
            <person name="Mondo S."/>
            <person name="Pangilinan J."/>
            <person name="Riley R."/>
            <person name="Labutti K."/>
            <person name="Andreopoulos B."/>
            <person name="Lipzen A."/>
            <person name="Chen C."/>
            <person name="Yanf M."/>
            <person name="Daum C."/>
            <person name="Ng V."/>
            <person name="Clum A."/>
            <person name="Ohm R."/>
            <person name="Martin F."/>
            <person name="Silar P."/>
            <person name="Natvig D."/>
            <person name="Lalanne C."/>
            <person name="Gautier V."/>
            <person name="Ament-Velasquez S.L."/>
            <person name="Kruys A."/>
            <person name="Hutchinson M.I."/>
            <person name="Powell A.J."/>
            <person name="Barry K."/>
            <person name="Miller A.N."/>
            <person name="Grigoriev I.V."/>
            <person name="Debuchy R."/>
            <person name="Gladieux P."/>
            <person name="Thoren M.H."/>
            <person name="Johannesson H."/>
        </authorList>
    </citation>
    <scope>NUCLEOTIDE SEQUENCE</scope>
    <source>
        <strain evidence="1">PSN243</strain>
    </source>
</reference>
<dbReference type="Proteomes" id="UP001321760">
    <property type="component" value="Unassembled WGS sequence"/>
</dbReference>
<accession>A0AAV9GMN8</accession>
<organism evidence="1 2">
    <name type="scientific">Podospora aff. communis PSN243</name>
    <dbReference type="NCBI Taxonomy" id="3040156"/>
    <lineage>
        <taxon>Eukaryota</taxon>
        <taxon>Fungi</taxon>
        <taxon>Dikarya</taxon>
        <taxon>Ascomycota</taxon>
        <taxon>Pezizomycotina</taxon>
        <taxon>Sordariomycetes</taxon>
        <taxon>Sordariomycetidae</taxon>
        <taxon>Sordariales</taxon>
        <taxon>Podosporaceae</taxon>
        <taxon>Podospora</taxon>
    </lineage>
</organism>
<dbReference type="InterPro" id="IPR009959">
    <property type="entry name" value="Cyclase_SnoaL-like"/>
</dbReference>
<reference evidence="1" key="1">
    <citation type="journal article" date="2023" name="Mol. Phylogenet. Evol.">
        <title>Genome-scale phylogeny and comparative genomics of the fungal order Sordariales.</title>
        <authorList>
            <person name="Hensen N."/>
            <person name="Bonometti L."/>
            <person name="Westerberg I."/>
            <person name="Brannstrom I.O."/>
            <person name="Guillou S."/>
            <person name="Cros-Aarteil S."/>
            <person name="Calhoun S."/>
            <person name="Haridas S."/>
            <person name="Kuo A."/>
            <person name="Mondo S."/>
            <person name="Pangilinan J."/>
            <person name="Riley R."/>
            <person name="LaButti K."/>
            <person name="Andreopoulos B."/>
            <person name="Lipzen A."/>
            <person name="Chen C."/>
            <person name="Yan M."/>
            <person name="Daum C."/>
            <person name="Ng V."/>
            <person name="Clum A."/>
            <person name="Steindorff A."/>
            <person name="Ohm R.A."/>
            <person name="Martin F."/>
            <person name="Silar P."/>
            <person name="Natvig D.O."/>
            <person name="Lalanne C."/>
            <person name="Gautier V."/>
            <person name="Ament-Velasquez S.L."/>
            <person name="Kruys A."/>
            <person name="Hutchinson M.I."/>
            <person name="Powell A.J."/>
            <person name="Barry K."/>
            <person name="Miller A.N."/>
            <person name="Grigoriev I.V."/>
            <person name="Debuchy R."/>
            <person name="Gladieux P."/>
            <person name="Hiltunen Thoren M."/>
            <person name="Johannesson H."/>
        </authorList>
    </citation>
    <scope>NUCLEOTIDE SEQUENCE</scope>
    <source>
        <strain evidence="1">PSN243</strain>
    </source>
</reference>
<dbReference type="Gene3D" id="3.10.450.50">
    <property type="match status" value="1"/>
</dbReference>
<dbReference type="GO" id="GO:0030638">
    <property type="term" value="P:polyketide metabolic process"/>
    <property type="evidence" value="ECO:0007669"/>
    <property type="project" value="InterPro"/>
</dbReference>
<dbReference type="InterPro" id="IPR032710">
    <property type="entry name" value="NTF2-like_dom_sf"/>
</dbReference>
<gene>
    <name evidence="1" type="ORF">QBC34DRAFT_403921</name>
</gene>
<comment type="caution">
    <text evidence="1">The sequence shown here is derived from an EMBL/GenBank/DDBJ whole genome shotgun (WGS) entry which is preliminary data.</text>
</comment>
<dbReference type="PANTHER" id="PTHR38436">
    <property type="entry name" value="POLYKETIDE CYCLASE SNOAL-LIKE DOMAIN"/>
    <property type="match status" value="1"/>
</dbReference>
<dbReference type="Pfam" id="PF07366">
    <property type="entry name" value="SnoaL"/>
    <property type="match status" value="1"/>
</dbReference>
<dbReference type="EMBL" id="MU865935">
    <property type="protein sequence ID" value="KAK4449740.1"/>
    <property type="molecule type" value="Genomic_DNA"/>
</dbReference>
<dbReference type="PANTHER" id="PTHR38436:SF1">
    <property type="entry name" value="ESTER CYCLASE"/>
    <property type="match status" value="1"/>
</dbReference>
<keyword evidence="2" id="KW-1185">Reference proteome</keyword>
<evidence type="ECO:0000313" key="1">
    <source>
        <dbReference type="EMBL" id="KAK4449740.1"/>
    </source>
</evidence>
<protein>
    <submittedName>
        <fullName evidence="1">Uncharacterized protein</fullName>
    </submittedName>
</protein>